<keyword evidence="4" id="KW-0449">Lipoprotein</keyword>
<reference evidence="7 8" key="1">
    <citation type="submission" date="2017-01" db="EMBL/GenBank/DDBJ databases">
        <title>Genome sequencing of Rhodoferax fermentans JCM 7819.</title>
        <authorList>
            <person name="Kim Y.J."/>
            <person name="Farh M.E.-A."/>
            <person name="Yang D.-C."/>
        </authorList>
    </citation>
    <scope>NUCLEOTIDE SEQUENCE [LARGE SCALE GENOMIC DNA]</scope>
    <source>
        <strain evidence="7 8">JCM 7819</strain>
    </source>
</reference>
<keyword evidence="7" id="KW-0261">Viral envelope protein</keyword>
<dbReference type="STRING" id="28066.RF819_08905"/>
<dbReference type="HAMAP" id="MF_00925">
    <property type="entry name" value="OM_assembly_BamE"/>
    <property type="match status" value="1"/>
</dbReference>
<evidence type="ECO:0000313" key="7">
    <source>
        <dbReference type="EMBL" id="OOV06835.1"/>
    </source>
</evidence>
<keyword evidence="1 4" id="KW-0732">Signal</keyword>
<keyword evidence="2 4" id="KW-0472">Membrane</keyword>
<comment type="subunit">
    <text evidence="4">Part of the Bam complex.</text>
</comment>
<dbReference type="AlphaFoldDB" id="A0A1T1AS86"/>
<dbReference type="PANTHER" id="PTHR37482:SF1">
    <property type="entry name" value="OUTER MEMBRANE PROTEIN ASSEMBLY FACTOR BAME"/>
    <property type="match status" value="1"/>
</dbReference>
<dbReference type="GO" id="GO:0051205">
    <property type="term" value="P:protein insertion into membrane"/>
    <property type="evidence" value="ECO:0007669"/>
    <property type="project" value="UniProtKB-UniRule"/>
</dbReference>
<comment type="subcellular location">
    <subcellularLocation>
        <location evidence="4">Cell outer membrane</location>
        <topology evidence="4">Lipid-anchor</topology>
    </subcellularLocation>
</comment>
<dbReference type="PROSITE" id="PS51257">
    <property type="entry name" value="PROKAR_LIPOPROTEIN"/>
    <property type="match status" value="1"/>
</dbReference>
<organism evidence="7 8">
    <name type="scientific">Rhodoferax fermentans</name>
    <dbReference type="NCBI Taxonomy" id="28066"/>
    <lineage>
        <taxon>Bacteria</taxon>
        <taxon>Pseudomonadati</taxon>
        <taxon>Pseudomonadota</taxon>
        <taxon>Betaproteobacteria</taxon>
        <taxon>Burkholderiales</taxon>
        <taxon>Comamonadaceae</taxon>
        <taxon>Rhodoferax</taxon>
    </lineage>
</organism>
<name>A0A1T1AS86_RHOFE</name>
<dbReference type="Gene3D" id="3.30.1450.10">
    <property type="match status" value="1"/>
</dbReference>
<feature type="compositionally biased region" description="Low complexity" evidence="5">
    <location>
        <begin position="151"/>
        <end position="168"/>
    </location>
</feature>
<dbReference type="InterPro" id="IPR037873">
    <property type="entry name" value="BamE-like"/>
</dbReference>
<keyword evidence="3 4" id="KW-0998">Cell outer membrane</keyword>
<sequence>MFDSIVRCVCWSALGAAGVMLSGCGTLDSTSNRVASLVRPYKIDIVQGNFVSSEQLAALKEGMPRGQVKNILGTPLLTDIFHADRWDYVFTFKRQGVEPQARKVTVFFKDDLLVRIVADPLPTEAEFVASMDSDRKAAPVPVLEMSPESLKAATPVKTTPAAEPTKPVAAPPASYPPLEDSVR</sequence>
<accession>A0A1T1AS86</accession>
<dbReference type="InterPro" id="IPR026592">
    <property type="entry name" value="BamE"/>
</dbReference>
<evidence type="ECO:0000256" key="3">
    <source>
        <dbReference type="ARBA" id="ARBA00023237"/>
    </source>
</evidence>
<comment type="caution">
    <text evidence="7">The sequence shown here is derived from an EMBL/GenBank/DDBJ whole genome shotgun (WGS) entry which is preliminary data.</text>
</comment>
<comment type="function">
    <text evidence="4">Part of the outer membrane protein assembly complex, which is involved in assembly and insertion of beta-barrel proteins into the outer membrane.</text>
</comment>
<dbReference type="OrthoDB" id="9808250at2"/>
<dbReference type="GO" id="GO:1990063">
    <property type="term" value="C:Bam protein complex"/>
    <property type="evidence" value="ECO:0007669"/>
    <property type="project" value="TreeGrafter"/>
</dbReference>
<evidence type="ECO:0000256" key="1">
    <source>
        <dbReference type="ARBA" id="ARBA00022729"/>
    </source>
</evidence>
<feature type="domain" description="Outer membrane protein assembly factor BamE" evidence="6">
    <location>
        <begin position="48"/>
        <end position="116"/>
    </location>
</feature>
<dbReference type="Proteomes" id="UP000190750">
    <property type="component" value="Unassembled WGS sequence"/>
</dbReference>
<gene>
    <name evidence="4" type="primary">bamE</name>
    <name evidence="7" type="ORF">RF819_08905</name>
</gene>
<proteinExistence type="inferred from homology"/>
<dbReference type="EMBL" id="MTJN01000002">
    <property type="protein sequence ID" value="OOV06835.1"/>
    <property type="molecule type" value="Genomic_DNA"/>
</dbReference>
<evidence type="ECO:0000256" key="5">
    <source>
        <dbReference type="SAM" id="MobiDB-lite"/>
    </source>
</evidence>
<dbReference type="Pfam" id="PF04355">
    <property type="entry name" value="BamE"/>
    <property type="match status" value="1"/>
</dbReference>
<feature type="region of interest" description="Disordered" evidence="5">
    <location>
        <begin position="139"/>
        <end position="183"/>
    </location>
</feature>
<dbReference type="RefSeq" id="WP_078364656.1">
    <property type="nucleotide sequence ID" value="NZ_MTJN01000002.1"/>
</dbReference>
<evidence type="ECO:0000313" key="8">
    <source>
        <dbReference type="Proteomes" id="UP000190750"/>
    </source>
</evidence>
<keyword evidence="4" id="KW-0564">Palmitate</keyword>
<keyword evidence="8" id="KW-1185">Reference proteome</keyword>
<dbReference type="GO" id="GO:0030674">
    <property type="term" value="F:protein-macromolecule adaptor activity"/>
    <property type="evidence" value="ECO:0007669"/>
    <property type="project" value="TreeGrafter"/>
</dbReference>
<evidence type="ECO:0000256" key="4">
    <source>
        <dbReference type="HAMAP-Rule" id="MF_00925"/>
    </source>
</evidence>
<comment type="similarity">
    <text evidence="4">Belongs to the BamE family.</text>
</comment>
<protein>
    <recommendedName>
        <fullName evidence="4">Outer membrane protein assembly factor BamE</fullName>
    </recommendedName>
</protein>
<keyword evidence="7" id="KW-0946">Virion</keyword>
<evidence type="ECO:0000259" key="6">
    <source>
        <dbReference type="Pfam" id="PF04355"/>
    </source>
</evidence>
<dbReference type="InterPro" id="IPR007450">
    <property type="entry name" value="BamE_dom"/>
</dbReference>
<evidence type="ECO:0000256" key="2">
    <source>
        <dbReference type="ARBA" id="ARBA00023136"/>
    </source>
</evidence>
<dbReference type="GO" id="GO:0043165">
    <property type="term" value="P:Gram-negative-bacterium-type cell outer membrane assembly"/>
    <property type="evidence" value="ECO:0007669"/>
    <property type="project" value="UniProtKB-UniRule"/>
</dbReference>
<dbReference type="PANTHER" id="PTHR37482">
    <property type="entry name" value="OUTER MEMBRANE PROTEIN ASSEMBLY FACTOR BAME"/>
    <property type="match status" value="1"/>
</dbReference>